<feature type="domain" description="Autotransporter" evidence="3">
    <location>
        <begin position="722"/>
        <end position="994"/>
    </location>
</feature>
<gene>
    <name evidence="4" type="ORF">Q9313_23480</name>
</gene>
<dbReference type="InterPro" id="IPR005546">
    <property type="entry name" value="Autotransporte_beta"/>
</dbReference>
<feature type="compositionally biased region" description="Polar residues" evidence="1">
    <location>
        <begin position="33"/>
        <end position="49"/>
    </location>
</feature>
<dbReference type="Proteomes" id="UP001234585">
    <property type="component" value="Plasmid unnamed1"/>
</dbReference>
<dbReference type="Gene3D" id="2.40.128.130">
    <property type="entry name" value="Autotransporter beta-domain"/>
    <property type="match status" value="1"/>
</dbReference>
<protein>
    <submittedName>
        <fullName evidence="4">Autotransporter domain-containing protein</fullName>
    </submittedName>
</protein>
<dbReference type="NCBIfam" id="TIGR01414">
    <property type="entry name" value="autotrans_barl"/>
    <property type="match status" value="1"/>
</dbReference>
<name>A0AA50CQQ8_9HYPH</name>
<dbReference type="SMART" id="SM00869">
    <property type="entry name" value="Autotransporter"/>
    <property type="match status" value="1"/>
</dbReference>
<evidence type="ECO:0000259" key="3">
    <source>
        <dbReference type="PROSITE" id="PS51208"/>
    </source>
</evidence>
<reference evidence="4 5" key="1">
    <citation type="submission" date="2023-08" db="EMBL/GenBank/DDBJ databases">
        <title>Pathogen: clinical or host-associated sample.</title>
        <authorList>
            <person name="Hergert J."/>
            <person name="Casey R."/>
            <person name="Wagner J."/>
            <person name="Young E.L."/>
            <person name="Oakeson K.F."/>
        </authorList>
    </citation>
    <scope>NUCLEOTIDE SEQUENCE [LARGE SCALE GENOMIC DNA]</scope>
    <source>
        <strain evidence="4 5">1760953</strain>
        <plasmid evidence="4 5">unnamed1</plasmid>
    </source>
</reference>
<dbReference type="InterPro" id="IPR006315">
    <property type="entry name" value="OM_autotransptr_brl_dom"/>
</dbReference>
<geneLocation type="plasmid" evidence="4 5">
    <name>unnamed1</name>
</geneLocation>
<dbReference type="AlphaFoldDB" id="A0AA50CQQ8"/>
<sequence length="994" mass="99440">MKRQPLQAYSRRIGLFTALASVTLVTPSHAQSVWSGSTNNEFSTGTNWTPSPPGENDTAEVDTGSPQVTDSATVGKLDIDGGNVTISNTGSLTVKNGTTIQSGSLGINADGVMNSNVELNDGSLFIDGTLNGKLTLNKGNVSVNGALGSAAVGDTTALTNNGTVGDVSVSSGGTFTNNNGASAGTLTNAGTASNAGTLDALNNTAGTFTNDGEITGNVRATGGTVTNNFVITDADVAAAAIFINNSNGIAGNVRNAGTASNAGSIASLRNDAGSFTNNNDGEVTGRTTVTGGVVTNNGTLDDVVVGSGGVFTNASNATAGAVTNAGNASNAGTIASLTNTAGSFTNNTDGEITGQTRITGGTVTNNFIITDADVAAAAAFVNNTNAQAGAIRNSGSVTNAGTIASVRNDAGTFTNNSGGEVTGTTSVNGGTVINNATLADVNIAAQGTFTNNNSGRTGAVVNAGIASNDGIVAGLANSGGTFTNTGEIAGAVQITGGALVNHGTVDGTIDVFDGGLLSGTGIVGGITVNSGGVLSPGPGIATLTVDGDLRFGTGSFYDIDITGAGNADRVDVAGALTIDGGTVRLNNAGGTYGLTNRYTILTADSVAGRFGAIESDFAFLSPTLVYGAKQVNVDLDRNDVRFSDVAQTGNDRTTAAAVEALGASNPLFLSVLPLDGTTAADAFAQLNGEVHASLQSQLLLESRFPREAVLDRAGLLISDRHMPDDGVSFWSSGALAENHFSADGNARGVDSRFTGGIVGGGDLAVADDWRLGGLVGYSRLSVQPQADADTYHVGVYAAGSVGPVNLTGGAIYSRNAISTRRTIAFSNFEDRVEADYDSDSLQAFAEMSADMDLSAVRLQPFANLAYVNLDTDAFGETGGAAALTAGSGSSDLVISTIGARFSADLPAYDIPVTLTGTLGWRHAAGDLAPSATLAFSGGSPFILKGVSLPRDAAVVKAGVTARLSKSARLTLSYSGAFANGLHSHTAQANLLVNF</sequence>
<evidence type="ECO:0000313" key="4">
    <source>
        <dbReference type="EMBL" id="WLR99726.1"/>
    </source>
</evidence>
<feature type="region of interest" description="Disordered" evidence="1">
    <location>
        <begin position="33"/>
        <end position="76"/>
    </location>
</feature>
<dbReference type="RefSeq" id="WP_306039018.1">
    <property type="nucleotide sequence ID" value="NZ_CP132303.1"/>
</dbReference>
<dbReference type="InterPro" id="IPR036709">
    <property type="entry name" value="Autotransporte_beta_dom_sf"/>
</dbReference>
<organism evidence="4 5">
    <name type="scientific">Shinella sumterensis</name>
    <dbReference type="NCBI Taxonomy" id="1967501"/>
    <lineage>
        <taxon>Bacteria</taxon>
        <taxon>Pseudomonadati</taxon>
        <taxon>Pseudomonadota</taxon>
        <taxon>Alphaproteobacteria</taxon>
        <taxon>Hyphomicrobiales</taxon>
        <taxon>Rhizobiaceae</taxon>
        <taxon>Shinella</taxon>
    </lineage>
</organism>
<dbReference type="Pfam" id="PF03797">
    <property type="entry name" value="Autotransporter"/>
    <property type="match status" value="1"/>
</dbReference>
<evidence type="ECO:0000256" key="2">
    <source>
        <dbReference type="SAM" id="SignalP"/>
    </source>
</evidence>
<keyword evidence="5" id="KW-1185">Reference proteome</keyword>
<evidence type="ECO:0000313" key="5">
    <source>
        <dbReference type="Proteomes" id="UP001234585"/>
    </source>
</evidence>
<dbReference type="EMBL" id="CP132303">
    <property type="protein sequence ID" value="WLR99726.1"/>
    <property type="molecule type" value="Genomic_DNA"/>
</dbReference>
<evidence type="ECO:0000256" key="1">
    <source>
        <dbReference type="SAM" id="MobiDB-lite"/>
    </source>
</evidence>
<dbReference type="PROSITE" id="PS51208">
    <property type="entry name" value="AUTOTRANSPORTER"/>
    <property type="match status" value="1"/>
</dbReference>
<accession>A0AA50CQQ8</accession>
<dbReference type="SUPFAM" id="SSF103515">
    <property type="entry name" value="Autotransporter"/>
    <property type="match status" value="1"/>
</dbReference>
<proteinExistence type="predicted"/>
<feature type="chain" id="PRO_5041290447" evidence="2">
    <location>
        <begin position="31"/>
        <end position="994"/>
    </location>
</feature>
<keyword evidence="4" id="KW-0614">Plasmid</keyword>
<feature type="signal peptide" evidence="2">
    <location>
        <begin position="1"/>
        <end position="30"/>
    </location>
</feature>
<dbReference type="GO" id="GO:0019867">
    <property type="term" value="C:outer membrane"/>
    <property type="evidence" value="ECO:0007669"/>
    <property type="project" value="InterPro"/>
</dbReference>
<keyword evidence="2" id="KW-0732">Signal</keyword>